<evidence type="ECO:0000256" key="1">
    <source>
        <dbReference type="ARBA" id="ARBA00002486"/>
    </source>
</evidence>
<dbReference type="Pfam" id="PF01047">
    <property type="entry name" value="MarR"/>
    <property type="match status" value="1"/>
</dbReference>
<dbReference type="EMBL" id="JABXYM010000001">
    <property type="protein sequence ID" value="MCR6097863.1"/>
    <property type="molecule type" value="Genomic_DNA"/>
</dbReference>
<organism evidence="6 7">
    <name type="scientific">Salipaludibacillus agaradhaerens</name>
    <name type="common">Bacillus agaradhaerens</name>
    <dbReference type="NCBI Taxonomy" id="76935"/>
    <lineage>
        <taxon>Bacteria</taxon>
        <taxon>Bacillati</taxon>
        <taxon>Bacillota</taxon>
        <taxon>Bacilli</taxon>
        <taxon>Bacillales</taxon>
        <taxon>Bacillaceae</taxon>
    </lineage>
</organism>
<comment type="function">
    <text evidence="1">Transcriptional repressor of xylose-utilizing enzymes.</text>
</comment>
<dbReference type="InterPro" id="IPR011991">
    <property type="entry name" value="ArsR-like_HTH"/>
</dbReference>
<dbReference type="CDD" id="cd24076">
    <property type="entry name" value="ASKHA_ATPase_ROK_BsXylR-like"/>
    <property type="match status" value="1"/>
</dbReference>
<dbReference type="GO" id="GO:0003677">
    <property type="term" value="F:DNA binding"/>
    <property type="evidence" value="ECO:0007669"/>
    <property type="project" value="UniProtKB-KW"/>
</dbReference>
<gene>
    <name evidence="6" type="ORF">HXA33_15105</name>
</gene>
<keyword evidence="7" id="KW-1185">Reference proteome</keyword>
<feature type="domain" description="HTH marR-type" evidence="5">
    <location>
        <begin position="16"/>
        <end position="59"/>
    </location>
</feature>
<dbReference type="Pfam" id="PF00480">
    <property type="entry name" value="ROK"/>
    <property type="match status" value="1"/>
</dbReference>
<proteinExistence type="inferred from homology"/>
<dbReference type="Gene3D" id="3.30.420.40">
    <property type="match status" value="2"/>
</dbReference>
<accession>A0A9Q4G0G3</accession>
<dbReference type="PROSITE" id="PS01125">
    <property type="entry name" value="ROK"/>
    <property type="match status" value="1"/>
</dbReference>
<evidence type="ECO:0000256" key="2">
    <source>
        <dbReference type="ARBA" id="ARBA00006479"/>
    </source>
</evidence>
<dbReference type="GO" id="GO:0003700">
    <property type="term" value="F:DNA-binding transcription factor activity"/>
    <property type="evidence" value="ECO:0007669"/>
    <property type="project" value="InterPro"/>
</dbReference>
<dbReference type="InterPro" id="IPR036390">
    <property type="entry name" value="WH_DNA-bd_sf"/>
</dbReference>
<name>A0A9Q4G0G3_SALAG</name>
<keyword evidence="4" id="KW-0238">DNA-binding</keyword>
<keyword evidence="3" id="KW-0859">Xylose metabolism</keyword>
<evidence type="ECO:0000256" key="3">
    <source>
        <dbReference type="ARBA" id="ARBA00022629"/>
    </source>
</evidence>
<protein>
    <submittedName>
        <fullName evidence="6">ROK family transcriptional regulator</fullName>
    </submittedName>
</protein>
<dbReference type="AlphaFoldDB" id="A0A9Q4G0G3"/>
<dbReference type="CDD" id="cd00090">
    <property type="entry name" value="HTH_ARSR"/>
    <property type="match status" value="1"/>
</dbReference>
<dbReference type="GO" id="GO:0042732">
    <property type="term" value="P:D-xylose metabolic process"/>
    <property type="evidence" value="ECO:0007669"/>
    <property type="project" value="UniProtKB-KW"/>
</dbReference>
<dbReference type="InterPro" id="IPR043129">
    <property type="entry name" value="ATPase_NBD"/>
</dbReference>
<dbReference type="SUPFAM" id="SSF46785">
    <property type="entry name" value="Winged helix' DNA-binding domain"/>
    <property type="match status" value="1"/>
</dbReference>
<evidence type="ECO:0000259" key="5">
    <source>
        <dbReference type="Pfam" id="PF01047"/>
    </source>
</evidence>
<dbReference type="InterPro" id="IPR000600">
    <property type="entry name" value="ROK"/>
</dbReference>
<dbReference type="InterPro" id="IPR049874">
    <property type="entry name" value="ROK_cs"/>
</dbReference>
<dbReference type="SUPFAM" id="SSF53067">
    <property type="entry name" value="Actin-like ATPase domain"/>
    <property type="match status" value="1"/>
</dbReference>
<dbReference type="PANTHER" id="PTHR18964">
    <property type="entry name" value="ROK (REPRESSOR, ORF, KINASE) FAMILY"/>
    <property type="match status" value="1"/>
</dbReference>
<evidence type="ECO:0000313" key="7">
    <source>
        <dbReference type="Proteomes" id="UP001057753"/>
    </source>
</evidence>
<comment type="caution">
    <text evidence="6">The sequence shown here is derived from an EMBL/GenBank/DDBJ whole genome shotgun (WGS) entry which is preliminary data.</text>
</comment>
<evidence type="ECO:0000313" key="6">
    <source>
        <dbReference type="EMBL" id="MCR6097863.1"/>
    </source>
</evidence>
<reference evidence="6" key="1">
    <citation type="submission" date="2020-06" db="EMBL/GenBank/DDBJ databases">
        <title>Insight into the genomes of haloalkaliphilic bacilli from Kenyan soda lakes.</title>
        <authorList>
            <person name="Mwirichia R."/>
            <person name="Villamizar G.C."/>
            <person name="Poehlein A."/>
            <person name="Mugweru J."/>
            <person name="Kipnyargis A."/>
            <person name="Kiplimo D."/>
            <person name="Orwa P."/>
            <person name="Daniel R."/>
        </authorList>
    </citation>
    <scope>NUCLEOTIDE SEQUENCE</scope>
    <source>
        <strain evidence="6">B1096_S55</strain>
    </source>
</reference>
<sequence length="408" mass="44001">MATHLTGSFQLMKSLNRSLILNIIRTSGAIPRSEIAKQTGLTPPTVTNIVSELLDEELVVESRAGSSNGGRKPILLTINSDSRYIIGVDVGVKKVRLALTNLNANVIQRKLLPMPHTHALTTERFLDLLLHAIDTFLTENITQKSKIIGIGVAMHGIVDHEEGITIHAPTLKLEHVPVKQVLEQAFNLPVRVENDAKALALGEKWFGAGRDVDHFVCLNVGEGIGGGIILNDHLFHGNNSLAGEIGHTRIDINGPKCSCGNNGCFQTLASGQAVKERAHTYIKEGKKTSLVAQAGENLKYLDGQLIFKCAEEGDEIARQILKETGTFLGFGLLNIIHFLNPSMVVIGGGVSKSGKWILEPAKDVIQSQALTHEAAKTRIVVSELGDDGSLIGACTLVLSELFSHVHSK</sequence>
<dbReference type="Proteomes" id="UP001057753">
    <property type="component" value="Unassembled WGS sequence"/>
</dbReference>
<comment type="similarity">
    <text evidence="2">Belongs to the ROK (NagC/XylR) family.</text>
</comment>
<dbReference type="PANTHER" id="PTHR18964:SF149">
    <property type="entry name" value="BIFUNCTIONAL UDP-N-ACETYLGLUCOSAMINE 2-EPIMERASE_N-ACETYLMANNOSAMINE KINASE"/>
    <property type="match status" value="1"/>
</dbReference>
<evidence type="ECO:0000256" key="4">
    <source>
        <dbReference type="ARBA" id="ARBA00023125"/>
    </source>
</evidence>
<dbReference type="InterPro" id="IPR036388">
    <property type="entry name" value="WH-like_DNA-bd_sf"/>
</dbReference>
<dbReference type="InterPro" id="IPR000835">
    <property type="entry name" value="HTH_MarR-typ"/>
</dbReference>
<dbReference type="RefSeq" id="WP_257822245.1">
    <property type="nucleotide sequence ID" value="NZ_JABXYM010000001.1"/>
</dbReference>
<dbReference type="Gene3D" id="1.10.10.10">
    <property type="entry name" value="Winged helix-like DNA-binding domain superfamily/Winged helix DNA-binding domain"/>
    <property type="match status" value="1"/>
</dbReference>
<keyword evidence="3" id="KW-0119">Carbohydrate metabolism</keyword>